<feature type="region of interest" description="Disordered" evidence="3">
    <location>
        <begin position="37"/>
        <end position="101"/>
    </location>
</feature>
<keyword evidence="1" id="KW-0028">Amino-acid biosynthesis</keyword>
<dbReference type="Pfam" id="PF26558">
    <property type="entry name" value="DHQS_2nd"/>
    <property type="match status" value="1"/>
</dbReference>
<dbReference type="InterPro" id="IPR030960">
    <property type="entry name" value="DHQS/DOIS_N"/>
</dbReference>
<feature type="compositionally biased region" description="Polar residues" evidence="3">
    <location>
        <begin position="277"/>
        <end position="291"/>
    </location>
</feature>
<feature type="domain" description="3-dehydroquinate synthase N-terminal" evidence="4">
    <location>
        <begin position="309"/>
        <end position="460"/>
    </location>
</feature>
<protein>
    <recommendedName>
        <fullName evidence="8">3-dehydroquinate synthase</fullName>
    </recommendedName>
</protein>
<evidence type="ECO:0000256" key="2">
    <source>
        <dbReference type="ARBA" id="ARBA00023141"/>
    </source>
</evidence>
<dbReference type="Pfam" id="PF01959">
    <property type="entry name" value="DHQS"/>
    <property type="match status" value="1"/>
</dbReference>
<feature type="compositionally biased region" description="Low complexity" evidence="3">
    <location>
        <begin position="85"/>
        <end position="98"/>
    </location>
</feature>
<evidence type="ECO:0000256" key="1">
    <source>
        <dbReference type="ARBA" id="ARBA00022605"/>
    </source>
</evidence>
<evidence type="ECO:0000259" key="4">
    <source>
        <dbReference type="Pfam" id="PF01959"/>
    </source>
</evidence>
<dbReference type="InterPro" id="IPR002812">
    <property type="entry name" value="DHQS"/>
</dbReference>
<evidence type="ECO:0000313" key="7">
    <source>
        <dbReference type="Proteomes" id="UP001497512"/>
    </source>
</evidence>
<feature type="region of interest" description="Disordered" evidence="3">
    <location>
        <begin position="277"/>
        <end position="303"/>
    </location>
</feature>
<sequence length="652" mass="70497">MKKDRKYFIDHLTCFVTRVRNSGGVDSIRSFAISKQLPPVVPHGGGSTPRSTPRSIQSTQSNGIPSRSVSSMFSSLRGGGGGGNSSSFGSTSSSSSSSIINDTKSTVSSEFNTFDSQSTGPPTASSIASTTYRASSTNSPSCYSISSFETYSSADHELFNITKNPSGDHHEQQLLLNVDVPASDSSLTCSFKAINMQPSTQIQCSTDVKTLQQTKPNPVAAWLSNDTTHEPDERLHDEAPSCCYLQQQDHQRPFAAAAAAHGLAGLPRVRTSVNNKMSSGPSLLLNRSTRASPDRVASGRLGSPDTRTKDVWVWTRNRDVMSAAVESGWTTLIFTPDTTDLAYDWTSIARIKPLYLEGGQFLDVDRKQVAVLGQVATGEQLDYLPALMGQAEIVVMSTLDWQVIPAENLVAAFDDSKTSLYATANTASDAQVYLEALNKGTDGVVMNTDDPQQIYALRAYLNGRRETKMGVRLVEAKVTQVEPVGVGDRVCVDLCNLLNPGEGLLVGSFARALFLVHSECIENNSTASRPFRINAGPVHAYVGMADGSTAYLSELHTGSQVMVVDGQGRSRSVLVGRVKIETRPLLLVEVEAEGQRHSVLLQNVESVCFVTTTARNRAVPVTSLKVGDRLLLNLQEETFQSGIQMQEFFVEK</sequence>
<feature type="compositionally biased region" description="Low complexity" evidence="3">
    <location>
        <begin position="66"/>
        <end position="76"/>
    </location>
</feature>
<dbReference type="PANTHER" id="PTHR33563">
    <property type="match status" value="1"/>
</dbReference>
<dbReference type="InterPro" id="IPR056179">
    <property type="entry name" value="DHQS_C"/>
</dbReference>
<keyword evidence="7" id="KW-1185">Reference proteome</keyword>
<organism evidence="6 7">
    <name type="scientific">Sphagnum troendelagicum</name>
    <dbReference type="NCBI Taxonomy" id="128251"/>
    <lineage>
        <taxon>Eukaryota</taxon>
        <taxon>Viridiplantae</taxon>
        <taxon>Streptophyta</taxon>
        <taxon>Embryophyta</taxon>
        <taxon>Bryophyta</taxon>
        <taxon>Sphagnophytina</taxon>
        <taxon>Sphagnopsida</taxon>
        <taxon>Sphagnales</taxon>
        <taxon>Sphagnaceae</taxon>
        <taxon>Sphagnum</taxon>
    </lineage>
</organism>
<gene>
    <name evidence="6" type="ORF">CSSPTR1EN2_LOCUS1238</name>
</gene>
<keyword evidence="2" id="KW-0057">Aromatic amino acid biosynthesis</keyword>
<dbReference type="EMBL" id="OZ019893">
    <property type="protein sequence ID" value="CAK9191133.1"/>
    <property type="molecule type" value="Genomic_DNA"/>
</dbReference>
<evidence type="ECO:0000313" key="6">
    <source>
        <dbReference type="EMBL" id="CAK9191133.1"/>
    </source>
</evidence>
<dbReference type="PANTHER" id="PTHR33563:SF1">
    <property type="entry name" value="3-DEHYDROQUINATE SYNTHASE"/>
    <property type="match status" value="1"/>
</dbReference>
<proteinExistence type="predicted"/>
<reference evidence="6 7" key="1">
    <citation type="submission" date="2024-02" db="EMBL/GenBank/DDBJ databases">
        <authorList>
            <consortium name="ELIXIR-Norway"/>
            <consortium name="Elixir Norway"/>
        </authorList>
    </citation>
    <scope>NUCLEOTIDE SEQUENCE [LARGE SCALE GENOMIC DNA]</scope>
</reference>
<evidence type="ECO:0000259" key="5">
    <source>
        <dbReference type="Pfam" id="PF26558"/>
    </source>
</evidence>
<feature type="compositionally biased region" description="Polar residues" evidence="3">
    <location>
        <begin position="48"/>
        <end position="65"/>
    </location>
</feature>
<accession>A0ABP0TAP4</accession>
<feature type="domain" description="3-dehydroquinate synthase C-terminal" evidence="5">
    <location>
        <begin position="476"/>
        <end position="652"/>
    </location>
</feature>
<evidence type="ECO:0000256" key="3">
    <source>
        <dbReference type="SAM" id="MobiDB-lite"/>
    </source>
</evidence>
<dbReference type="Proteomes" id="UP001497512">
    <property type="component" value="Chromosome 1"/>
</dbReference>
<evidence type="ECO:0008006" key="8">
    <source>
        <dbReference type="Google" id="ProtNLM"/>
    </source>
</evidence>
<name>A0ABP0TAP4_9BRYO</name>